<gene>
    <name evidence="4" type="ORF">LPTSP4_03560</name>
</gene>
<dbReference type="Gene3D" id="3.90.550.10">
    <property type="entry name" value="Spore Coat Polysaccharide Biosynthesis Protein SpsA, Chain A"/>
    <property type="match status" value="1"/>
</dbReference>
<dbReference type="PANTHER" id="PTHR43179:SF12">
    <property type="entry name" value="GALACTOFURANOSYLTRANSFERASE GLFT2"/>
    <property type="match status" value="1"/>
</dbReference>
<dbReference type="RefSeq" id="WP_108973104.1">
    <property type="nucleotide sequence ID" value="NZ_BFBB01000002.1"/>
</dbReference>
<reference evidence="4 5" key="1">
    <citation type="submission" date="2018-02" db="EMBL/GenBank/DDBJ databases">
        <title>Novel Leptospira species isolated from soil and water in Japan.</title>
        <authorList>
            <person name="Nakao R."/>
            <person name="Masuzawa T."/>
        </authorList>
    </citation>
    <scope>NUCLEOTIDE SEQUENCE [LARGE SCALE GENOMIC DNA]</scope>
    <source>
        <strain evidence="4 5">YH101</strain>
    </source>
</reference>
<comment type="caution">
    <text evidence="4">The sequence shown here is derived from an EMBL/GenBank/DDBJ whole genome shotgun (WGS) entry which is preliminary data.</text>
</comment>
<dbReference type="Proteomes" id="UP000245133">
    <property type="component" value="Unassembled WGS sequence"/>
</dbReference>
<evidence type="ECO:0000313" key="5">
    <source>
        <dbReference type="Proteomes" id="UP000245133"/>
    </source>
</evidence>
<keyword evidence="3 4" id="KW-0808">Transferase</keyword>
<dbReference type="GO" id="GO:0016757">
    <property type="term" value="F:glycosyltransferase activity"/>
    <property type="evidence" value="ECO:0007669"/>
    <property type="project" value="UniProtKB-KW"/>
</dbReference>
<dbReference type="SUPFAM" id="SSF53448">
    <property type="entry name" value="Nucleotide-diphospho-sugar transferases"/>
    <property type="match status" value="1"/>
</dbReference>
<evidence type="ECO:0000256" key="2">
    <source>
        <dbReference type="ARBA" id="ARBA00022676"/>
    </source>
</evidence>
<dbReference type="AlphaFoldDB" id="A0A2P2DW59"/>
<dbReference type="OrthoDB" id="9771846at2"/>
<dbReference type="InterPro" id="IPR029044">
    <property type="entry name" value="Nucleotide-diphossugar_trans"/>
</dbReference>
<evidence type="ECO:0000256" key="1">
    <source>
        <dbReference type="ARBA" id="ARBA00006739"/>
    </source>
</evidence>
<proteinExistence type="inferred from homology"/>
<evidence type="ECO:0000313" key="4">
    <source>
        <dbReference type="EMBL" id="GBF48856.1"/>
    </source>
</evidence>
<dbReference type="EMBL" id="BFBB01000002">
    <property type="protein sequence ID" value="GBF48856.1"/>
    <property type="molecule type" value="Genomic_DNA"/>
</dbReference>
<name>A0A2P2DW59_9LEPT</name>
<evidence type="ECO:0000256" key="3">
    <source>
        <dbReference type="ARBA" id="ARBA00022679"/>
    </source>
</evidence>
<comment type="similarity">
    <text evidence="1">Belongs to the glycosyltransferase 2 family.</text>
</comment>
<protein>
    <submittedName>
        <fullName evidence="4">Rhamnosyltransferase</fullName>
    </submittedName>
</protein>
<keyword evidence="2" id="KW-0328">Glycosyltransferase</keyword>
<accession>A0A2P2DW59</accession>
<organism evidence="4 5">
    <name type="scientific">Leptospira ryugenii</name>
    <dbReference type="NCBI Taxonomy" id="1917863"/>
    <lineage>
        <taxon>Bacteria</taxon>
        <taxon>Pseudomonadati</taxon>
        <taxon>Spirochaetota</taxon>
        <taxon>Spirochaetia</taxon>
        <taxon>Leptospirales</taxon>
        <taxon>Leptospiraceae</taxon>
        <taxon>Leptospira</taxon>
    </lineage>
</organism>
<dbReference type="CDD" id="cd02526">
    <property type="entry name" value="GT2_RfbF_like"/>
    <property type="match status" value="1"/>
</dbReference>
<keyword evidence="5" id="KW-1185">Reference proteome</keyword>
<sequence length="296" mass="34488">MLETTFAISIAYYPDVRWYEQLKELKRQNLKVILVCNSQVDRKSVEELCFRQIQNDSNVGLAHAVNQGVSFALEKGATQFFLFDQDSIPDKHFVATMLSCLQDLQRQKGKIACLGSLVVNETNESIWPYPLRLGGKLQFVNTIGEAPIPIDFAISSGTLIPAEVWKEVGPYREDFFIDGLDIEWGYRALHFGYQSFINFKSSLFHRLGENTKPLYPFSKTKVIVHTPIRRYYIYRNLVWMMGMGWIPKDFKIHYVRKLTRYLLWIFASPHQWSSIPKLLQGFWDAVFRSRKPIKNS</sequence>
<dbReference type="PANTHER" id="PTHR43179">
    <property type="entry name" value="RHAMNOSYLTRANSFERASE WBBL"/>
    <property type="match status" value="1"/>
</dbReference>